<name>X0ZQN5_9ZZZZ</name>
<organism evidence="1">
    <name type="scientific">marine sediment metagenome</name>
    <dbReference type="NCBI Taxonomy" id="412755"/>
    <lineage>
        <taxon>unclassified sequences</taxon>
        <taxon>metagenomes</taxon>
        <taxon>ecological metagenomes</taxon>
    </lineage>
</organism>
<gene>
    <name evidence="1" type="ORF">S01H4_19984</name>
</gene>
<dbReference type="AlphaFoldDB" id="X0ZQN5"/>
<reference evidence="1" key="1">
    <citation type="journal article" date="2014" name="Front. Microbiol.">
        <title>High frequency of phylogenetically diverse reductive dehalogenase-homologous genes in deep subseafloor sedimentary metagenomes.</title>
        <authorList>
            <person name="Kawai M."/>
            <person name="Futagami T."/>
            <person name="Toyoda A."/>
            <person name="Takaki Y."/>
            <person name="Nishi S."/>
            <person name="Hori S."/>
            <person name="Arai W."/>
            <person name="Tsubouchi T."/>
            <person name="Morono Y."/>
            <person name="Uchiyama I."/>
            <person name="Ito T."/>
            <person name="Fujiyama A."/>
            <person name="Inagaki F."/>
            <person name="Takami H."/>
        </authorList>
    </citation>
    <scope>NUCLEOTIDE SEQUENCE</scope>
    <source>
        <strain evidence="1">Expedition CK06-06</strain>
    </source>
</reference>
<comment type="caution">
    <text evidence="1">The sequence shown here is derived from an EMBL/GenBank/DDBJ whole genome shotgun (WGS) entry which is preliminary data.</text>
</comment>
<evidence type="ECO:0000313" key="1">
    <source>
        <dbReference type="EMBL" id="GAG60387.1"/>
    </source>
</evidence>
<feature type="non-terminal residue" evidence="1">
    <location>
        <position position="1"/>
    </location>
</feature>
<dbReference type="EMBL" id="BART01008950">
    <property type="protein sequence ID" value="GAG60387.1"/>
    <property type="molecule type" value="Genomic_DNA"/>
</dbReference>
<proteinExistence type="predicted"/>
<protein>
    <recommendedName>
        <fullName evidence="2">MacB-like periplasmic core domain-containing protein</fullName>
    </recommendedName>
</protein>
<accession>X0ZQN5</accession>
<sequence>NSNASGTLQVYGIDFTKEASNGNMGDLDLVDQMGIETGEKYTGEPNLGECVILWKIAELLNVTLGDLIHLNYQNHELDVEVVAICHQDLKFTELENALVILNLQQAQSFLNKEGKINLVMGTIENPQSIYVVSDIDLTKRRIRKIGTAVQLRLDLNEYTVSMTKLEEITAQQFMLFLFIFNLRI</sequence>
<evidence type="ECO:0008006" key="2">
    <source>
        <dbReference type="Google" id="ProtNLM"/>
    </source>
</evidence>